<evidence type="ECO:0000313" key="2">
    <source>
        <dbReference type="EMBL" id="GFS50402.1"/>
    </source>
</evidence>
<dbReference type="Proteomes" id="UP000887013">
    <property type="component" value="Unassembled WGS sequence"/>
</dbReference>
<evidence type="ECO:0000313" key="3">
    <source>
        <dbReference type="Proteomes" id="UP000887013"/>
    </source>
</evidence>
<protein>
    <submittedName>
        <fullName evidence="2">Uncharacterized protein</fullName>
    </submittedName>
</protein>
<feature type="compositionally biased region" description="Basic and acidic residues" evidence="1">
    <location>
        <begin position="1"/>
        <end position="10"/>
    </location>
</feature>
<reference evidence="2" key="1">
    <citation type="submission" date="2020-08" db="EMBL/GenBank/DDBJ databases">
        <title>Multicomponent nature underlies the extraordinary mechanical properties of spider dragline silk.</title>
        <authorList>
            <person name="Kono N."/>
            <person name="Nakamura H."/>
            <person name="Mori M."/>
            <person name="Yoshida Y."/>
            <person name="Ohtoshi R."/>
            <person name="Malay A.D."/>
            <person name="Moran D.A.P."/>
            <person name="Tomita M."/>
            <person name="Numata K."/>
            <person name="Arakawa K."/>
        </authorList>
    </citation>
    <scope>NUCLEOTIDE SEQUENCE</scope>
</reference>
<feature type="region of interest" description="Disordered" evidence="1">
    <location>
        <begin position="1"/>
        <end position="24"/>
    </location>
</feature>
<sequence length="89" mass="10166">MHCRQQEKGDYYFPKSSSFRSQGGKLQEGITTSITISRKLTLGWCQSHMFGKPPGILASQFGLNPRLRSLDYKDKRSPKNKELSSDDRL</sequence>
<organism evidence="2 3">
    <name type="scientific">Nephila pilipes</name>
    <name type="common">Giant wood spider</name>
    <name type="synonym">Nephila maculata</name>
    <dbReference type="NCBI Taxonomy" id="299642"/>
    <lineage>
        <taxon>Eukaryota</taxon>
        <taxon>Metazoa</taxon>
        <taxon>Ecdysozoa</taxon>
        <taxon>Arthropoda</taxon>
        <taxon>Chelicerata</taxon>
        <taxon>Arachnida</taxon>
        <taxon>Araneae</taxon>
        <taxon>Araneomorphae</taxon>
        <taxon>Entelegynae</taxon>
        <taxon>Araneoidea</taxon>
        <taxon>Nephilidae</taxon>
        <taxon>Nephila</taxon>
    </lineage>
</organism>
<feature type="region of interest" description="Disordered" evidence="1">
    <location>
        <begin position="68"/>
        <end position="89"/>
    </location>
</feature>
<proteinExistence type="predicted"/>
<comment type="caution">
    <text evidence="2">The sequence shown here is derived from an EMBL/GenBank/DDBJ whole genome shotgun (WGS) entry which is preliminary data.</text>
</comment>
<dbReference type="AlphaFoldDB" id="A0A8X6IL34"/>
<evidence type="ECO:0000256" key="1">
    <source>
        <dbReference type="SAM" id="MobiDB-lite"/>
    </source>
</evidence>
<keyword evidence="3" id="KW-1185">Reference proteome</keyword>
<gene>
    <name evidence="2" type="ORF">NPIL_283481</name>
</gene>
<name>A0A8X6IL34_NEPPI</name>
<dbReference type="EMBL" id="BMAW01091553">
    <property type="protein sequence ID" value="GFS50402.1"/>
    <property type="molecule type" value="Genomic_DNA"/>
</dbReference>
<accession>A0A8X6IL34</accession>
<dbReference type="OrthoDB" id="10433876at2759"/>